<feature type="transmembrane region" description="Helical" evidence="8">
    <location>
        <begin position="216"/>
        <end position="241"/>
    </location>
</feature>
<feature type="transmembrane region" description="Helical" evidence="8">
    <location>
        <begin position="135"/>
        <end position="155"/>
    </location>
</feature>
<reference evidence="9 10" key="1">
    <citation type="submission" date="2016-10" db="EMBL/GenBank/DDBJ databases">
        <authorList>
            <person name="de Groot N.N."/>
        </authorList>
    </citation>
    <scope>NUCLEOTIDE SEQUENCE [LARGE SCALE GENOMIC DNA]</scope>
    <source>
        <strain evidence="9 10">DSM 15827</strain>
    </source>
</reference>
<dbReference type="PANTHER" id="PTHR43829:SF9">
    <property type="entry name" value="AQUAPORIN-9"/>
    <property type="match status" value="1"/>
</dbReference>
<evidence type="ECO:0000256" key="2">
    <source>
        <dbReference type="ARBA" id="ARBA00006175"/>
    </source>
</evidence>
<comment type="subcellular location">
    <subcellularLocation>
        <location evidence="1">Membrane</location>
        <topology evidence="1">Multi-pass membrane protein</topology>
    </subcellularLocation>
</comment>
<feature type="transmembrane region" description="Helical" evidence="8">
    <location>
        <begin position="38"/>
        <end position="58"/>
    </location>
</feature>
<feature type="transmembrane region" description="Helical" evidence="8">
    <location>
        <begin position="167"/>
        <end position="188"/>
    </location>
</feature>
<dbReference type="InterPro" id="IPR000425">
    <property type="entry name" value="MIP"/>
</dbReference>
<keyword evidence="3 7" id="KW-0813">Transport</keyword>
<dbReference type="PRINTS" id="PR00783">
    <property type="entry name" value="MINTRINSICP"/>
</dbReference>
<evidence type="ECO:0000313" key="9">
    <source>
        <dbReference type="EMBL" id="SER30671.1"/>
    </source>
</evidence>
<evidence type="ECO:0000256" key="8">
    <source>
        <dbReference type="SAM" id="Phobius"/>
    </source>
</evidence>
<dbReference type="NCBIfam" id="TIGR00861">
    <property type="entry name" value="MIP"/>
    <property type="match status" value="1"/>
</dbReference>
<feature type="transmembrane region" description="Helical" evidence="8">
    <location>
        <begin position="12"/>
        <end position="31"/>
    </location>
</feature>
<evidence type="ECO:0000313" key="10">
    <source>
        <dbReference type="Proteomes" id="UP000198556"/>
    </source>
</evidence>
<protein>
    <submittedName>
        <fullName evidence="9">Glycerol uptake facilitator protein</fullName>
    </submittedName>
</protein>
<dbReference type="InterPro" id="IPR023271">
    <property type="entry name" value="Aquaporin-like"/>
</dbReference>
<dbReference type="InterPro" id="IPR022357">
    <property type="entry name" value="MIP_CS"/>
</dbReference>
<keyword evidence="6 8" id="KW-0472">Membrane</keyword>
<keyword evidence="4 7" id="KW-0812">Transmembrane</keyword>
<dbReference type="Gene3D" id="1.20.1080.10">
    <property type="entry name" value="Glycerol uptake facilitator protein"/>
    <property type="match status" value="1"/>
</dbReference>
<keyword evidence="5 8" id="KW-1133">Transmembrane helix</keyword>
<dbReference type="InterPro" id="IPR050363">
    <property type="entry name" value="MIP/Aquaporin"/>
</dbReference>
<dbReference type="EMBL" id="FOGF01000034">
    <property type="protein sequence ID" value="SER30671.1"/>
    <property type="molecule type" value="Genomic_DNA"/>
</dbReference>
<accession>A0A1H9N4C2</accession>
<evidence type="ECO:0000256" key="7">
    <source>
        <dbReference type="RuleBase" id="RU000477"/>
    </source>
</evidence>
<dbReference type="AlphaFoldDB" id="A0A1H9N4C2"/>
<evidence type="ECO:0000256" key="6">
    <source>
        <dbReference type="ARBA" id="ARBA00023136"/>
    </source>
</evidence>
<proteinExistence type="inferred from homology"/>
<dbReference type="Proteomes" id="UP000198556">
    <property type="component" value="Unassembled WGS sequence"/>
</dbReference>
<dbReference type="GO" id="GO:0005886">
    <property type="term" value="C:plasma membrane"/>
    <property type="evidence" value="ECO:0007669"/>
    <property type="project" value="TreeGrafter"/>
</dbReference>
<dbReference type="PROSITE" id="PS00221">
    <property type="entry name" value="MIP"/>
    <property type="match status" value="1"/>
</dbReference>
<dbReference type="GO" id="GO:0015254">
    <property type="term" value="F:glycerol channel activity"/>
    <property type="evidence" value="ECO:0007669"/>
    <property type="project" value="TreeGrafter"/>
</dbReference>
<evidence type="ECO:0000256" key="1">
    <source>
        <dbReference type="ARBA" id="ARBA00004141"/>
    </source>
</evidence>
<dbReference type="SUPFAM" id="SSF81338">
    <property type="entry name" value="Aquaporin-like"/>
    <property type="match status" value="1"/>
</dbReference>
<keyword evidence="10" id="KW-1185">Reference proteome</keyword>
<evidence type="ECO:0000256" key="5">
    <source>
        <dbReference type="ARBA" id="ARBA00022989"/>
    </source>
</evidence>
<sequence>MNSIMPQLMGEFFGTFILVLLGNGIVAGVCLDKTKSNNSGWIAIALAWGLAVTVGVYVSGFMSPAHLNPAVTLAMFAIGAIEGSLVVPYIVAQFLGAMVAAIFLVIHYYPHYKETKDQGLILATFSTGPAIRDTWTNLFGEALGTAVLVIGIMSLGHHDLAPGLVPILVGAIVVAIGFSLGGTTGYAINPARDLGPRMMHAILPIPNKGDSDWSYAWIPVVGPLVGGVIGALIYNAIIVAFA</sequence>
<dbReference type="Pfam" id="PF00230">
    <property type="entry name" value="MIP"/>
    <property type="match status" value="1"/>
</dbReference>
<organism evidence="9 10">
    <name type="scientific">Granulicatella balaenopterae</name>
    <dbReference type="NCBI Taxonomy" id="137733"/>
    <lineage>
        <taxon>Bacteria</taxon>
        <taxon>Bacillati</taxon>
        <taxon>Bacillota</taxon>
        <taxon>Bacilli</taxon>
        <taxon>Lactobacillales</taxon>
        <taxon>Carnobacteriaceae</taxon>
        <taxon>Granulicatella</taxon>
    </lineage>
</organism>
<evidence type="ECO:0000256" key="3">
    <source>
        <dbReference type="ARBA" id="ARBA00022448"/>
    </source>
</evidence>
<dbReference type="PANTHER" id="PTHR43829">
    <property type="entry name" value="AQUAPORIN OR AQUAGLYCEROPORIN RELATED"/>
    <property type="match status" value="1"/>
</dbReference>
<feature type="transmembrane region" description="Helical" evidence="8">
    <location>
        <begin position="94"/>
        <end position="110"/>
    </location>
</feature>
<gene>
    <name evidence="9" type="ORF">SAMN05421767_13413</name>
</gene>
<dbReference type="STRING" id="137733.SAMN05421767_13413"/>
<comment type="similarity">
    <text evidence="2 7">Belongs to the MIP/aquaporin (TC 1.A.8) family.</text>
</comment>
<name>A0A1H9N4C2_9LACT</name>
<evidence type="ECO:0000256" key="4">
    <source>
        <dbReference type="ARBA" id="ARBA00022692"/>
    </source>
</evidence>